<evidence type="ECO:0000313" key="1">
    <source>
        <dbReference type="EMBL" id="CAI9784972.1"/>
    </source>
</evidence>
<dbReference type="EMBL" id="OU503056">
    <property type="protein sequence ID" value="CAI9784972.1"/>
    <property type="molecule type" value="Genomic_DNA"/>
</dbReference>
<keyword evidence="2" id="KW-1185">Reference proteome</keyword>
<evidence type="ECO:0000313" key="2">
    <source>
        <dbReference type="Proteomes" id="UP000834106"/>
    </source>
</evidence>
<organism evidence="1 2">
    <name type="scientific">Fraxinus pennsylvanica</name>
    <dbReference type="NCBI Taxonomy" id="56036"/>
    <lineage>
        <taxon>Eukaryota</taxon>
        <taxon>Viridiplantae</taxon>
        <taxon>Streptophyta</taxon>
        <taxon>Embryophyta</taxon>
        <taxon>Tracheophyta</taxon>
        <taxon>Spermatophyta</taxon>
        <taxon>Magnoliopsida</taxon>
        <taxon>eudicotyledons</taxon>
        <taxon>Gunneridae</taxon>
        <taxon>Pentapetalae</taxon>
        <taxon>asterids</taxon>
        <taxon>lamiids</taxon>
        <taxon>Lamiales</taxon>
        <taxon>Oleaceae</taxon>
        <taxon>Oleeae</taxon>
        <taxon>Fraxinus</taxon>
    </lineage>
</organism>
<dbReference type="Proteomes" id="UP000834106">
    <property type="component" value="Chromosome 21"/>
</dbReference>
<accession>A0AAD2AH24</accession>
<gene>
    <name evidence="1" type="ORF">FPE_LOCUS32402</name>
</gene>
<name>A0AAD2AH24_9LAMI</name>
<proteinExistence type="predicted"/>
<reference evidence="1" key="1">
    <citation type="submission" date="2023-05" db="EMBL/GenBank/DDBJ databases">
        <authorList>
            <person name="Huff M."/>
        </authorList>
    </citation>
    <scope>NUCLEOTIDE SEQUENCE</scope>
</reference>
<sequence>MVQWRLELARSMEKMLGLKLSEDLVLATSVAFNASFLHSLSNGFSRFFSPESGAKHSSYYSVVSPVSSRCCPMWNITNPITAQPTQGNSASKSPFRNYGQQILELQNE</sequence>
<protein>
    <submittedName>
        <fullName evidence="1">Uncharacterized protein</fullName>
    </submittedName>
</protein>
<dbReference type="AlphaFoldDB" id="A0AAD2AH24"/>